<dbReference type="InterPro" id="IPR019395">
    <property type="entry name" value="Transmembrane_161A/B"/>
</dbReference>
<sequence>MALLSADVIVGLLFAFIQFRLRSIFSLSSFILKDLVILLPPDAVEHSNGKQKALQLKWECIRATDGTFQRIAYYDMYESFVIMNVSLIAAALSQYLQSQFTTAPSTASCGLWTLLLIALIFPIQMNRLQFSRVGTYDTQQYISIGISVLGFILSLFVIFAPPFWFDFNMENCIQMLSERVDEISRQLKLQPSDSEKVFWTHVIHLLAVILTSAFAALLAFTSFEPALQMAKFYHFYTRKSTASIGYVRSLLLALNLLLPLLVNLSWLSFISIVAQRFMDPSTWHRLRIALVLTLVLFRVFLFRFHSQWFLLEPRSTSLPQVNTQLSLARIQANVKLHYNFLPMFVVQYIALSTALLAVSFMWKTEFSLREDTHLQFKDSDRNEIGFLIRKVLQFTFISPSAYQSLVGFSIWWMTSVWMWQLFGAFCYCAFKSNGISTERVPKKKLGKKKRI</sequence>
<feature type="transmembrane region" description="Helical" evidence="7">
    <location>
        <begin position="410"/>
        <end position="430"/>
    </location>
</feature>
<dbReference type="Pfam" id="PF10268">
    <property type="entry name" value="Tmemb_161AB"/>
    <property type="match status" value="1"/>
</dbReference>
<evidence type="ECO:0000256" key="4">
    <source>
        <dbReference type="ARBA" id="ARBA00022989"/>
    </source>
</evidence>
<evidence type="ECO:0000256" key="7">
    <source>
        <dbReference type="SAM" id="Phobius"/>
    </source>
</evidence>
<dbReference type="EMBL" id="CAIX01000459">
    <property type="protein sequence ID" value="CCI50356.1"/>
    <property type="molecule type" value="Genomic_DNA"/>
</dbReference>
<comment type="similarity">
    <text evidence="2">Belongs to the TMEM161 family.</text>
</comment>
<keyword evidence="6" id="KW-0325">Glycoprotein</keyword>
<keyword evidence="9" id="KW-1185">Reference proteome</keyword>
<dbReference type="AlphaFoldDB" id="A0A024GU78"/>
<evidence type="ECO:0000313" key="8">
    <source>
        <dbReference type="EMBL" id="CCI50356.1"/>
    </source>
</evidence>
<dbReference type="GO" id="GO:0016020">
    <property type="term" value="C:membrane"/>
    <property type="evidence" value="ECO:0007669"/>
    <property type="project" value="UniProtKB-SubCell"/>
</dbReference>
<reference evidence="8 9" key="1">
    <citation type="submission" date="2012-05" db="EMBL/GenBank/DDBJ databases">
        <title>Recombination and specialization in a pathogen metapopulation.</title>
        <authorList>
            <person name="Gardiner A."/>
            <person name="Kemen E."/>
            <person name="Schultz-Larsen T."/>
            <person name="MacLean D."/>
            <person name="Van Oosterhout C."/>
            <person name="Jones J.D.G."/>
        </authorList>
    </citation>
    <scope>NUCLEOTIDE SEQUENCE [LARGE SCALE GENOMIC DNA]</scope>
    <source>
        <strain evidence="8 9">Ac Nc2</strain>
    </source>
</reference>
<evidence type="ECO:0000256" key="2">
    <source>
        <dbReference type="ARBA" id="ARBA00009706"/>
    </source>
</evidence>
<gene>
    <name evidence="8" type="ORF">BN9_120300</name>
</gene>
<organism evidence="8 9">
    <name type="scientific">Albugo candida</name>
    <dbReference type="NCBI Taxonomy" id="65357"/>
    <lineage>
        <taxon>Eukaryota</taxon>
        <taxon>Sar</taxon>
        <taxon>Stramenopiles</taxon>
        <taxon>Oomycota</taxon>
        <taxon>Peronosporomycetes</taxon>
        <taxon>Albuginales</taxon>
        <taxon>Albuginaceae</taxon>
        <taxon>Albugo</taxon>
    </lineage>
</organism>
<feature type="transmembrane region" description="Helical" evidence="7">
    <location>
        <begin position="141"/>
        <end position="165"/>
    </location>
</feature>
<accession>A0A024GU78</accession>
<dbReference type="PANTHER" id="PTHR13624">
    <property type="entry name" value="RE42071P"/>
    <property type="match status" value="1"/>
</dbReference>
<evidence type="ECO:0000256" key="3">
    <source>
        <dbReference type="ARBA" id="ARBA00022692"/>
    </source>
</evidence>
<feature type="transmembrane region" description="Helical" evidence="7">
    <location>
        <begin position="198"/>
        <end position="223"/>
    </location>
</feature>
<dbReference type="PANTHER" id="PTHR13624:SF6">
    <property type="entry name" value="EMEI"/>
    <property type="match status" value="1"/>
</dbReference>
<keyword evidence="3 7" id="KW-0812">Transmembrane</keyword>
<evidence type="ECO:0000313" key="9">
    <source>
        <dbReference type="Proteomes" id="UP000053237"/>
    </source>
</evidence>
<protein>
    <submittedName>
        <fullName evidence="8">Uncharacterized protein</fullName>
    </submittedName>
</protein>
<keyword evidence="4 7" id="KW-1133">Transmembrane helix</keyword>
<keyword evidence="5 7" id="KW-0472">Membrane</keyword>
<dbReference type="Proteomes" id="UP000053237">
    <property type="component" value="Unassembled WGS sequence"/>
</dbReference>
<evidence type="ECO:0000256" key="6">
    <source>
        <dbReference type="ARBA" id="ARBA00023180"/>
    </source>
</evidence>
<proteinExistence type="inferred from homology"/>
<feature type="transmembrane region" description="Helical" evidence="7">
    <location>
        <begin position="286"/>
        <end position="304"/>
    </location>
</feature>
<evidence type="ECO:0000256" key="5">
    <source>
        <dbReference type="ARBA" id="ARBA00023136"/>
    </source>
</evidence>
<feature type="transmembrane region" description="Helical" evidence="7">
    <location>
        <begin position="77"/>
        <end position="96"/>
    </location>
</feature>
<comment type="subcellular location">
    <subcellularLocation>
        <location evidence="1">Membrane</location>
        <topology evidence="1">Multi-pass membrane protein</topology>
    </subcellularLocation>
</comment>
<comment type="caution">
    <text evidence="8">The sequence shown here is derived from an EMBL/GenBank/DDBJ whole genome shotgun (WGS) entry which is preliminary data.</text>
</comment>
<dbReference type="InParanoid" id="A0A024GU78"/>
<name>A0A024GU78_9STRA</name>
<feature type="transmembrane region" description="Helical" evidence="7">
    <location>
        <begin position="244"/>
        <end position="266"/>
    </location>
</feature>
<feature type="transmembrane region" description="Helical" evidence="7">
    <location>
        <begin position="102"/>
        <end position="121"/>
    </location>
</feature>
<feature type="transmembrane region" description="Helical" evidence="7">
    <location>
        <begin position="340"/>
        <end position="362"/>
    </location>
</feature>
<dbReference type="OrthoDB" id="784140at2759"/>
<evidence type="ECO:0000256" key="1">
    <source>
        <dbReference type="ARBA" id="ARBA00004141"/>
    </source>
</evidence>